<proteinExistence type="predicted"/>
<name>A0ABN8ZX09_RANTA</name>
<keyword evidence="2" id="KW-1185">Reference proteome</keyword>
<accession>A0ABN8ZX09</accession>
<protein>
    <submittedName>
        <fullName evidence="1">Uncharacterized protein</fullName>
    </submittedName>
</protein>
<gene>
    <name evidence="1" type="ORF">MRATA1EN1_LOCUS26244</name>
</gene>
<sequence>MASLCRCRNARELPHQYSPFQRQIGRAGEGRGLHSTWVGQLGISQHLNRLDKSGWHKMLGSSLAQLFIRATWLILSPTDYLIPEFNILNLKQETEKQVIS</sequence>
<reference evidence="1" key="1">
    <citation type="submission" date="2023-04" db="EMBL/GenBank/DDBJ databases">
        <authorList>
            <consortium name="ELIXIR-Norway"/>
        </authorList>
    </citation>
    <scope>NUCLEOTIDE SEQUENCE [LARGE SCALE GENOMIC DNA]</scope>
</reference>
<organism evidence="1 2">
    <name type="scientific">Rangifer tarandus platyrhynchus</name>
    <name type="common">Svalbard reindeer</name>
    <dbReference type="NCBI Taxonomy" id="3082113"/>
    <lineage>
        <taxon>Eukaryota</taxon>
        <taxon>Metazoa</taxon>
        <taxon>Chordata</taxon>
        <taxon>Craniata</taxon>
        <taxon>Vertebrata</taxon>
        <taxon>Euteleostomi</taxon>
        <taxon>Mammalia</taxon>
        <taxon>Eutheria</taxon>
        <taxon>Laurasiatheria</taxon>
        <taxon>Artiodactyla</taxon>
        <taxon>Ruminantia</taxon>
        <taxon>Pecora</taxon>
        <taxon>Cervidae</taxon>
        <taxon>Odocoileinae</taxon>
        <taxon>Rangifer</taxon>
    </lineage>
</organism>
<dbReference type="EMBL" id="OX459942">
    <property type="protein sequence ID" value="CAI9177282.1"/>
    <property type="molecule type" value="Genomic_DNA"/>
</dbReference>
<evidence type="ECO:0000313" key="1">
    <source>
        <dbReference type="EMBL" id="CAI9177282.1"/>
    </source>
</evidence>
<evidence type="ECO:0000313" key="2">
    <source>
        <dbReference type="Proteomes" id="UP001176941"/>
    </source>
</evidence>
<dbReference type="Proteomes" id="UP001176941">
    <property type="component" value="Chromosome 6"/>
</dbReference>